<protein>
    <submittedName>
        <fullName evidence="2">Uncharacterized protein</fullName>
    </submittedName>
</protein>
<gene>
    <name evidence="2" type="ORF">HMPREF1541_10310</name>
</gene>
<dbReference type="GeneID" id="19977649"/>
<dbReference type="AlphaFoldDB" id="W2S7M9"/>
<dbReference type="FunCoup" id="W2S7M9">
    <property type="interactions" value="27"/>
</dbReference>
<dbReference type="HOGENOM" id="CLU_040660_0_1_1"/>
<dbReference type="eggNOG" id="KOG4366">
    <property type="taxonomic scope" value="Eukaryota"/>
</dbReference>
<sequence>MPQPRAIASMPFQFLSTLNLHSLTSVLLTWRTLALLLLVTNLKSLPLAWHFRLTYRFVRNLLTPQQVTQSLRAAAAANAVHPIFAPATIRTSSPLLEGDYNLHKSNSTYFTDLDESRTALCTRLLSAGLKAPKPEQQQSGANKGRLSIILGSVHTSFHKEIKMYSTYEVRSRIIGWDRKWLLVGSWFVRPAPRGGKETLLASALSKYVIKRGRRTISPEHCLQVAGWLPARPEGVDAERGVEASGVLVPSNVETEAQTPVLAPAVDTAAKGVEAVVEKLEKVKGEAEEIRDPVAAAAAGPVDGVVGEWDWHRIEQERLRGLKIVEAWMALDGSLKEEFEHEL</sequence>
<evidence type="ECO:0000313" key="3">
    <source>
        <dbReference type="Proteomes" id="UP000030752"/>
    </source>
</evidence>
<dbReference type="VEuPathDB" id="FungiDB:HMPREF1541_10310"/>
<organism evidence="2 3">
    <name type="scientific">Cyphellophora europaea (strain CBS 101466)</name>
    <name type="common">Phialophora europaea</name>
    <dbReference type="NCBI Taxonomy" id="1220924"/>
    <lineage>
        <taxon>Eukaryota</taxon>
        <taxon>Fungi</taxon>
        <taxon>Dikarya</taxon>
        <taxon>Ascomycota</taxon>
        <taxon>Pezizomycotina</taxon>
        <taxon>Eurotiomycetes</taxon>
        <taxon>Chaetothyriomycetidae</taxon>
        <taxon>Chaetothyriales</taxon>
        <taxon>Cyphellophoraceae</taxon>
        <taxon>Cyphellophora</taxon>
    </lineage>
</organism>
<dbReference type="PANTHER" id="PTHR12475:SF4">
    <property type="entry name" value="PROTEIN THEM6"/>
    <property type="match status" value="1"/>
</dbReference>
<dbReference type="InterPro" id="IPR029069">
    <property type="entry name" value="HotDog_dom_sf"/>
</dbReference>
<dbReference type="RefSeq" id="XP_008713203.1">
    <property type="nucleotide sequence ID" value="XM_008714981.1"/>
</dbReference>
<accession>W2S7M9</accession>
<evidence type="ECO:0000256" key="1">
    <source>
        <dbReference type="ARBA" id="ARBA00038476"/>
    </source>
</evidence>
<dbReference type="PANTHER" id="PTHR12475">
    <property type="match status" value="1"/>
</dbReference>
<dbReference type="InterPro" id="IPR051490">
    <property type="entry name" value="THEM6_lcsJ_thioesterase"/>
</dbReference>
<dbReference type="CDD" id="cd00586">
    <property type="entry name" value="4HBT"/>
    <property type="match status" value="1"/>
</dbReference>
<comment type="similarity">
    <text evidence="1">Belongs to the lcsJ thioesterase family.</text>
</comment>
<dbReference type="Proteomes" id="UP000030752">
    <property type="component" value="Unassembled WGS sequence"/>
</dbReference>
<dbReference type="InParanoid" id="W2S7M9"/>
<proteinExistence type="inferred from homology"/>
<dbReference type="Gene3D" id="3.10.129.10">
    <property type="entry name" value="Hotdog Thioesterase"/>
    <property type="match status" value="1"/>
</dbReference>
<keyword evidence="3" id="KW-1185">Reference proteome</keyword>
<evidence type="ECO:0000313" key="2">
    <source>
        <dbReference type="EMBL" id="ETN44640.1"/>
    </source>
</evidence>
<name>W2S7M9_CYPE1</name>
<dbReference type="OrthoDB" id="265761at2759"/>
<dbReference type="Pfam" id="PF13279">
    <property type="entry name" value="4HBT_2"/>
    <property type="match status" value="1"/>
</dbReference>
<dbReference type="EMBL" id="KB822714">
    <property type="protein sequence ID" value="ETN44640.1"/>
    <property type="molecule type" value="Genomic_DNA"/>
</dbReference>
<reference evidence="2 3" key="1">
    <citation type="submission" date="2013-03" db="EMBL/GenBank/DDBJ databases">
        <title>The Genome Sequence of Phialophora europaea CBS 101466.</title>
        <authorList>
            <consortium name="The Broad Institute Genomics Platform"/>
            <person name="Cuomo C."/>
            <person name="de Hoog S."/>
            <person name="Gorbushina A."/>
            <person name="Walker B."/>
            <person name="Young S.K."/>
            <person name="Zeng Q."/>
            <person name="Gargeya S."/>
            <person name="Fitzgerald M."/>
            <person name="Haas B."/>
            <person name="Abouelleil A."/>
            <person name="Allen A.W."/>
            <person name="Alvarado L."/>
            <person name="Arachchi H.M."/>
            <person name="Berlin A.M."/>
            <person name="Chapman S.B."/>
            <person name="Gainer-Dewar J."/>
            <person name="Goldberg J."/>
            <person name="Griggs A."/>
            <person name="Gujja S."/>
            <person name="Hansen M."/>
            <person name="Howarth C."/>
            <person name="Imamovic A."/>
            <person name="Ireland A."/>
            <person name="Larimer J."/>
            <person name="McCowan C."/>
            <person name="Murphy C."/>
            <person name="Pearson M."/>
            <person name="Poon T.W."/>
            <person name="Priest M."/>
            <person name="Roberts A."/>
            <person name="Saif S."/>
            <person name="Shea T."/>
            <person name="Sisk P."/>
            <person name="Sykes S."/>
            <person name="Wortman J."/>
            <person name="Nusbaum C."/>
            <person name="Birren B."/>
        </authorList>
    </citation>
    <scope>NUCLEOTIDE SEQUENCE [LARGE SCALE GENOMIC DNA]</scope>
    <source>
        <strain evidence="2 3">CBS 101466</strain>
    </source>
</reference>
<dbReference type="SUPFAM" id="SSF54637">
    <property type="entry name" value="Thioesterase/thiol ester dehydrase-isomerase"/>
    <property type="match status" value="1"/>
</dbReference>